<organism evidence="3 4">
    <name type="scientific">Hermanssonia centrifuga</name>
    <dbReference type="NCBI Taxonomy" id="98765"/>
    <lineage>
        <taxon>Eukaryota</taxon>
        <taxon>Fungi</taxon>
        <taxon>Dikarya</taxon>
        <taxon>Basidiomycota</taxon>
        <taxon>Agaricomycotina</taxon>
        <taxon>Agaricomycetes</taxon>
        <taxon>Polyporales</taxon>
        <taxon>Meruliaceae</taxon>
        <taxon>Hermanssonia</taxon>
    </lineage>
</organism>
<dbReference type="Proteomes" id="UP000186601">
    <property type="component" value="Unassembled WGS sequence"/>
</dbReference>
<evidence type="ECO:0000256" key="2">
    <source>
        <dbReference type="SAM" id="MobiDB-lite"/>
    </source>
</evidence>
<dbReference type="AlphaFoldDB" id="A0A2R6NV63"/>
<dbReference type="GO" id="GO:0034506">
    <property type="term" value="C:chromosome, centromeric core domain"/>
    <property type="evidence" value="ECO:0007669"/>
    <property type="project" value="TreeGrafter"/>
</dbReference>
<dbReference type="PANTHER" id="PTHR28006">
    <property type="entry name" value="MONOPOLIN COMPLEX SUBUNIT CSM1"/>
    <property type="match status" value="1"/>
</dbReference>
<dbReference type="EMBL" id="MLYV02000795">
    <property type="protein sequence ID" value="PSR77399.1"/>
    <property type="molecule type" value="Genomic_DNA"/>
</dbReference>
<evidence type="ECO:0008006" key="5">
    <source>
        <dbReference type="Google" id="ProtNLM"/>
    </source>
</evidence>
<feature type="coiled-coil region" evidence="1">
    <location>
        <begin position="270"/>
        <end position="304"/>
    </location>
</feature>
<dbReference type="OrthoDB" id="3216420at2759"/>
<evidence type="ECO:0000256" key="1">
    <source>
        <dbReference type="SAM" id="Coils"/>
    </source>
</evidence>
<keyword evidence="1" id="KW-0175">Coiled coil</keyword>
<dbReference type="GO" id="GO:0051315">
    <property type="term" value="P:attachment of mitotic spindle microtubules to kinetochore"/>
    <property type="evidence" value="ECO:0007669"/>
    <property type="project" value="TreeGrafter"/>
</dbReference>
<dbReference type="STRING" id="98765.A0A2R6NV63"/>
<gene>
    <name evidence="3" type="ORF">PHLCEN_2v7922</name>
</gene>
<dbReference type="InterPro" id="IPR040349">
    <property type="entry name" value="Csm1/Pcs1"/>
</dbReference>
<dbReference type="PANTHER" id="PTHR28006:SF1">
    <property type="entry name" value="MONOPOLIN COMPLEX SUBUNIT CSM1"/>
    <property type="match status" value="1"/>
</dbReference>
<keyword evidence="4" id="KW-1185">Reference proteome</keyword>
<dbReference type="GO" id="GO:0072686">
    <property type="term" value="C:mitotic spindle"/>
    <property type="evidence" value="ECO:0007669"/>
    <property type="project" value="TreeGrafter"/>
</dbReference>
<name>A0A2R6NV63_9APHY</name>
<feature type="compositionally biased region" description="Polar residues" evidence="2">
    <location>
        <begin position="145"/>
        <end position="154"/>
    </location>
</feature>
<feature type="compositionally biased region" description="Basic and acidic residues" evidence="2">
    <location>
        <begin position="155"/>
        <end position="169"/>
    </location>
</feature>
<feature type="region of interest" description="Disordered" evidence="2">
    <location>
        <begin position="1"/>
        <end position="169"/>
    </location>
</feature>
<dbReference type="GO" id="GO:0045144">
    <property type="term" value="P:meiotic sister chromatid segregation"/>
    <property type="evidence" value="ECO:0007669"/>
    <property type="project" value="TreeGrafter"/>
</dbReference>
<sequence>MSSDDEFGGYEPTTPDVPKKSAPKPRPAVRVVAGPSSKPGPTAARRNQRKAPEVAEAEVEGHSEVLVVSSGDEDKTDKAPVVKGKRKATEPSVELAQPTTHLNGRPTAKAKGKAKANLANIADDMDVDEEQVAEDNIPKVRPSKGRTNAKTSPSSHEDTSTRRAQAEADALRREIARLQKRIEDADSLNENLGKQLQEIHQTRFTDAEQSANERVEQQQALVQAQERLIQEQSSKLAQQGALSNSGQLHKVEFLSREAVDEETKGLHTKNKALSDVIKEKDATITRLQAEKKELQSQLDNEIQMAMAQAKSTSGSTRNGTRTDDLKFTKAIKLYEDLTNFLILSVTTNKSPYYDYQETCYTCVYTLTDENGANPSLNFTLRHMWIKGDTLDSTEPVISRDELESKMQYSPLHLDKESEDFKRGLDFFRDPFLFSTDQVHIFLKTIQERLSAIQNPEGQAEGVKVDASQT</sequence>
<evidence type="ECO:0000313" key="4">
    <source>
        <dbReference type="Proteomes" id="UP000186601"/>
    </source>
</evidence>
<dbReference type="GO" id="GO:1990644">
    <property type="term" value="F:microtubule site clamp"/>
    <property type="evidence" value="ECO:0007669"/>
    <property type="project" value="TreeGrafter"/>
</dbReference>
<feature type="compositionally biased region" description="Acidic residues" evidence="2">
    <location>
        <begin position="123"/>
        <end position="133"/>
    </location>
</feature>
<comment type="caution">
    <text evidence="3">The sequence shown here is derived from an EMBL/GenBank/DDBJ whole genome shotgun (WGS) entry which is preliminary data.</text>
</comment>
<dbReference type="CDD" id="cd23787">
    <property type="entry name" value="RWD_CSM1"/>
    <property type="match status" value="1"/>
</dbReference>
<reference evidence="3 4" key="1">
    <citation type="submission" date="2018-02" db="EMBL/GenBank/DDBJ databases">
        <title>Genome sequence of the basidiomycete white-rot fungus Phlebia centrifuga.</title>
        <authorList>
            <person name="Granchi Z."/>
            <person name="Peng M."/>
            <person name="de Vries R.P."/>
            <person name="Hilden K."/>
            <person name="Makela M.R."/>
            <person name="Grigoriev I."/>
            <person name="Riley R."/>
        </authorList>
    </citation>
    <scope>NUCLEOTIDE SEQUENCE [LARGE SCALE GENOMIC DNA]</scope>
    <source>
        <strain evidence="3 4">FBCC195</strain>
    </source>
</reference>
<proteinExistence type="predicted"/>
<dbReference type="GO" id="GO:0033551">
    <property type="term" value="C:monopolin complex"/>
    <property type="evidence" value="ECO:0007669"/>
    <property type="project" value="InterPro"/>
</dbReference>
<accession>A0A2R6NV63</accession>
<evidence type="ECO:0000313" key="3">
    <source>
        <dbReference type="EMBL" id="PSR77399.1"/>
    </source>
</evidence>
<protein>
    <recommendedName>
        <fullName evidence="5">Monopolin complex subunit Csm1/Pcs1 C-terminal domain-containing protein</fullName>
    </recommendedName>
</protein>
<dbReference type="GO" id="GO:0005730">
    <property type="term" value="C:nucleolus"/>
    <property type="evidence" value="ECO:0007669"/>
    <property type="project" value="TreeGrafter"/>
</dbReference>